<keyword evidence="2" id="KW-1003">Cell membrane</keyword>
<reference evidence="8" key="1">
    <citation type="submission" date="2023-03" db="EMBL/GenBank/DDBJ databases">
        <title>Synergistic degradation of erythromycin by symbiotic bacteria Ery-6A and Ery-6B and application in simulated water remediation.</title>
        <authorList>
            <person name="Xu S."/>
        </authorList>
    </citation>
    <scope>NUCLEOTIDE SEQUENCE</scope>
    <source>
        <strain evidence="8">Ery-6A</strain>
    </source>
</reference>
<dbReference type="InterPro" id="IPR004477">
    <property type="entry name" value="ComEC_N"/>
</dbReference>
<dbReference type="Pfam" id="PF00753">
    <property type="entry name" value="Lactamase_B"/>
    <property type="match status" value="1"/>
</dbReference>
<protein>
    <submittedName>
        <fullName evidence="8">DNA internalization-related competence protein ComEC/Rec2</fullName>
    </submittedName>
</protein>
<feature type="transmembrane region" description="Helical" evidence="6">
    <location>
        <begin position="294"/>
        <end position="317"/>
    </location>
</feature>
<feature type="domain" description="Metallo-beta-lactamase" evidence="7">
    <location>
        <begin position="577"/>
        <end position="775"/>
    </location>
</feature>
<keyword evidence="5 6" id="KW-0472">Membrane</keyword>
<proteinExistence type="predicted"/>
<dbReference type="CDD" id="cd07731">
    <property type="entry name" value="ComA-like_MBL-fold"/>
    <property type="match status" value="1"/>
</dbReference>
<dbReference type="EMBL" id="CP120956">
    <property type="protein sequence ID" value="WFF79704.1"/>
    <property type="molecule type" value="Genomic_DNA"/>
</dbReference>
<dbReference type="PANTHER" id="PTHR30619:SF1">
    <property type="entry name" value="RECOMBINATION PROTEIN 2"/>
    <property type="match status" value="1"/>
</dbReference>
<evidence type="ECO:0000259" key="7">
    <source>
        <dbReference type="SMART" id="SM00849"/>
    </source>
</evidence>
<organism evidence="8 9">
    <name type="scientific">Delftia tsuruhatensis</name>
    <dbReference type="NCBI Taxonomy" id="180282"/>
    <lineage>
        <taxon>Bacteria</taxon>
        <taxon>Pseudomonadati</taxon>
        <taxon>Pseudomonadota</taxon>
        <taxon>Betaproteobacteria</taxon>
        <taxon>Burkholderiales</taxon>
        <taxon>Comamonadaceae</taxon>
        <taxon>Delftia</taxon>
    </lineage>
</organism>
<feature type="transmembrane region" description="Helical" evidence="6">
    <location>
        <begin position="441"/>
        <end position="460"/>
    </location>
</feature>
<dbReference type="GO" id="GO:0005886">
    <property type="term" value="C:plasma membrane"/>
    <property type="evidence" value="ECO:0007669"/>
    <property type="project" value="UniProtKB-SubCell"/>
</dbReference>
<evidence type="ECO:0000313" key="8">
    <source>
        <dbReference type="EMBL" id="WFF79704.1"/>
    </source>
</evidence>
<dbReference type="InterPro" id="IPR052159">
    <property type="entry name" value="Competence_DNA_uptake"/>
</dbReference>
<name>A0AAX3SHX1_9BURK</name>
<feature type="transmembrane region" description="Helical" evidence="6">
    <location>
        <begin position="480"/>
        <end position="502"/>
    </location>
</feature>
<feature type="transmembrane region" description="Helical" evidence="6">
    <location>
        <begin position="69"/>
        <end position="87"/>
    </location>
</feature>
<dbReference type="SMART" id="SM00849">
    <property type="entry name" value="Lactamase_B"/>
    <property type="match status" value="1"/>
</dbReference>
<evidence type="ECO:0000256" key="5">
    <source>
        <dbReference type="ARBA" id="ARBA00023136"/>
    </source>
</evidence>
<dbReference type="GO" id="GO:0030420">
    <property type="term" value="P:establishment of competence for transformation"/>
    <property type="evidence" value="ECO:0007669"/>
    <property type="project" value="InterPro"/>
</dbReference>
<dbReference type="Proteomes" id="UP001219066">
    <property type="component" value="Chromosome"/>
</dbReference>
<feature type="transmembrane region" description="Helical" evidence="6">
    <location>
        <begin position="329"/>
        <end position="351"/>
    </location>
</feature>
<dbReference type="AlphaFoldDB" id="A0AAX3SHX1"/>
<feature type="transmembrane region" description="Helical" evidence="6">
    <location>
        <begin position="523"/>
        <end position="544"/>
    </location>
</feature>
<dbReference type="PANTHER" id="PTHR30619">
    <property type="entry name" value="DNA INTERNALIZATION/COMPETENCE PROTEIN COMEC/REC2"/>
    <property type="match status" value="1"/>
</dbReference>
<evidence type="ECO:0000256" key="3">
    <source>
        <dbReference type="ARBA" id="ARBA00022692"/>
    </source>
</evidence>
<dbReference type="Pfam" id="PF13567">
    <property type="entry name" value="DUF4131"/>
    <property type="match status" value="1"/>
</dbReference>
<feature type="transmembrane region" description="Helical" evidence="6">
    <location>
        <begin position="38"/>
        <end position="57"/>
    </location>
</feature>
<dbReference type="InterPro" id="IPR035681">
    <property type="entry name" value="ComA-like_MBL"/>
</dbReference>
<gene>
    <name evidence="8" type="ORF">PYR84_22625</name>
</gene>
<dbReference type="SUPFAM" id="SSF56281">
    <property type="entry name" value="Metallo-hydrolase/oxidoreductase"/>
    <property type="match status" value="1"/>
</dbReference>
<sequence length="843" mass="91035">MHPAAAAQTLSPSSWTPLLLGCVAGAAWQVTQPRLWPLWMYLLLACMGLEGLAWRAWRAWAGRRCRVVHGLWAAVCAALLVGGLTGWRAQDFAGHALSPQLEGRDLRIVGVVASLPQNMAQGVRWRMAVEQAQIAGSEEALAPFPGLIELSWYAARGRASKGAAASLPVLRPGQRWDLTVRLKRPHGARNPHGFDYELWQWEQGVQATGYVREQPAASLLADTDTDTGAYALQRWRQQMREAIVNRAAALAQAMQRVGMDPAQSPRMLGVVAALAMGDQQAIARDDWTLFRHTGVAHLMSISGLHITLFAWLAALVVGRLWRCSARACLWCPAPQAALLAGVLLAGGYALFSGWGLPAQRTVCMLATVAALRVTGLRWPWPAVWCLALAVVVVLDPWALWQAGFWLSFVAVGVLLATDARMQGAVRPSLPARALALWGEQWRITLALAPLGLMLFGQLSLSGLLANLAAIPWVTFVVTPLALLGALWPPFWTGAALALAPLLELLQWLDRWGWAVLQLPQPPLWAGLAALGAGLALVAPVPAGWRCWGLAMCLPALWWPPAAPAHGEFDLMAVDIGQGNAVLLRTARHALLYDTGPQYGMDSNAGERVLVPLLQALGLRLDALWLSHRDGDHTGGALAVHAAQPQAEVWGSDSVILDPALAGLGAVRRCEAGQQWEWDDVQMQVLHPPAGEPLPAAQALAHANAGSCVLLLRSASGVQALLAGDIEAAQERALAQAGALTPVQWLLVPHHGSRTSSSTALVQALAPRWAMVQAGYRSRYGHPVPEVVRRYEANGSSVVQSARCGAAHWRSADPAQLVCERERARRYWDMHVTHVRHITQRQGG</sequence>
<comment type="subcellular location">
    <subcellularLocation>
        <location evidence="1">Cell membrane</location>
        <topology evidence="1">Multi-pass membrane protein</topology>
    </subcellularLocation>
</comment>
<dbReference type="NCBIfam" id="TIGR00361">
    <property type="entry name" value="ComEC_Rec2"/>
    <property type="match status" value="1"/>
</dbReference>
<dbReference type="Pfam" id="PF03772">
    <property type="entry name" value="Competence"/>
    <property type="match status" value="1"/>
</dbReference>
<evidence type="ECO:0000256" key="4">
    <source>
        <dbReference type="ARBA" id="ARBA00022989"/>
    </source>
</evidence>
<dbReference type="InterPro" id="IPR025405">
    <property type="entry name" value="DUF4131"/>
</dbReference>
<dbReference type="InterPro" id="IPR004797">
    <property type="entry name" value="Competence_ComEC/Rec2"/>
</dbReference>
<keyword evidence="3 6" id="KW-0812">Transmembrane</keyword>
<dbReference type="NCBIfam" id="TIGR00360">
    <property type="entry name" value="ComEC_N-term"/>
    <property type="match status" value="1"/>
</dbReference>
<keyword evidence="4 6" id="KW-1133">Transmembrane helix</keyword>
<dbReference type="InterPro" id="IPR036866">
    <property type="entry name" value="RibonucZ/Hydroxyglut_hydro"/>
</dbReference>
<evidence type="ECO:0000313" key="9">
    <source>
        <dbReference type="Proteomes" id="UP001219066"/>
    </source>
</evidence>
<dbReference type="Gene3D" id="3.60.15.10">
    <property type="entry name" value="Ribonuclease Z/Hydroxyacylglutathione hydrolase-like"/>
    <property type="match status" value="1"/>
</dbReference>
<dbReference type="InterPro" id="IPR001279">
    <property type="entry name" value="Metallo-B-lactamas"/>
</dbReference>
<feature type="transmembrane region" description="Helical" evidence="6">
    <location>
        <begin position="404"/>
        <end position="421"/>
    </location>
</feature>
<evidence type="ECO:0000256" key="2">
    <source>
        <dbReference type="ARBA" id="ARBA00022475"/>
    </source>
</evidence>
<evidence type="ECO:0000256" key="1">
    <source>
        <dbReference type="ARBA" id="ARBA00004651"/>
    </source>
</evidence>
<dbReference type="RefSeq" id="WP_277848828.1">
    <property type="nucleotide sequence ID" value="NZ_CP120956.1"/>
</dbReference>
<evidence type="ECO:0000256" key="6">
    <source>
        <dbReference type="SAM" id="Phobius"/>
    </source>
</evidence>
<accession>A0AAX3SHX1</accession>